<keyword evidence="3" id="KW-1185">Reference proteome</keyword>
<keyword evidence="1" id="KW-0732">Signal</keyword>
<dbReference type="GeneID" id="85316235"/>
<organism evidence="2 3">
    <name type="scientific">Phialemonium atrogriseum</name>
    <dbReference type="NCBI Taxonomy" id="1093897"/>
    <lineage>
        <taxon>Eukaryota</taxon>
        <taxon>Fungi</taxon>
        <taxon>Dikarya</taxon>
        <taxon>Ascomycota</taxon>
        <taxon>Pezizomycotina</taxon>
        <taxon>Sordariomycetes</taxon>
        <taxon>Sordariomycetidae</taxon>
        <taxon>Cephalothecales</taxon>
        <taxon>Cephalothecaceae</taxon>
        <taxon>Phialemonium</taxon>
    </lineage>
</organism>
<dbReference type="AlphaFoldDB" id="A0AAJ0C064"/>
<reference evidence="2" key="1">
    <citation type="submission" date="2023-06" db="EMBL/GenBank/DDBJ databases">
        <title>Genome-scale phylogeny and comparative genomics of the fungal order Sordariales.</title>
        <authorList>
            <consortium name="Lawrence Berkeley National Laboratory"/>
            <person name="Hensen N."/>
            <person name="Bonometti L."/>
            <person name="Westerberg I."/>
            <person name="Brannstrom I.O."/>
            <person name="Guillou S."/>
            <person name="Cros-Aarteil S."/>
            <person name="Calhoun S."/>
            <person name="Haridas S."/>
            <person name="Kuo A."/>
            <person name="Mondo S."/>
            <person name="Pangilinan J."/>
            <person name="Riley R."/>
            <person name="Labutti K."/>
            <person name="Andreopoulos B."/>
            <person name="Lipzen A."/>
            <person name="Chen C."/>
            <person name="Yanf M."/>
            <person name="Daum C."/>
            <person name="Ng V."/>
            <person name="Clum A."/>
            <person name="Steindorff A."/>
            <person name="Ohm R."/>
            <person name="Martin F."/>
            <person name="Silar P."/>
            <person name="Natvig D."/>
            <person name="Lalanne C."/>
            <person name="Gautier V."/>
            <person name="Ament-Velasquez S.L."/>
            <person name="Kruys A."/>
            <person name="Hutchinson M.I."/>
            <person name="Powell A.J."/>
            <person name="Barry K."/>
            <person name="Miller A.N."/>
            <person name="Grigoriev I.V."/>
            <person name="Debuchy R."/>
            <person name="Gladieux P."/>
            <person name="Thoren M.H."/>
            <person name="Johannesson H."/>
        </authorList>
    </citation>
    <scope>NUCLEOTIDE SEQUENCE</scope>
    <source>
        <strain evidence="2">8032-3</strain>
    </source>
</reference>
<name>A0AAJ0C064_9PEZI</name>
<evidence type="ECO:0000313" key="3">
    <source>
        <dbReference type="Proteomes" id="UP001244011"/>
    </source>
</evidence>
<dbReference type="EMBL" id="MU839009">
    <property type="protein sequence ID" value="KAK1767057.1"/>
    <property type="molecule type" value="Genomic_DNA"/>
</dbReference>
<evidence type="ECO:0000313" key="2">
    <source>
        <dbReference type="EMBL" id="KAK1767057.1"/>
    </source>
</evidence>
<dbReference type="RefSeq" id="XP_060283270.1">
    <property type="nucleotide sequence ID" value="XM_060433048.1"/>
</dbReference>
<dbReference type="Proteomes" id="UP001244011">
    <property type="component" value="Unassembled WGS sequence"/>
</dbReference>
<protein>
    <submittedName>
        <fullName evidence="2">Uncharacterized protein</fullName>
    </submittedName>
</protein>
<gene>
    <name evidence="2" type="ORF">QBC33DRAFT_75826</name>
</gene>
<proteinExistence type="predicted"/>
<evidence type="ECO:0000256" key="1">
    <source>
        <dbReference type="SAM" id="SignalP"/>
    </source>
</evidence>
<feature type="signal peptide" evidence="1">
    <location>
        <begin position="1"/>
        <end position="18"/>
    </location>
</feature>
<comment type="caution">
    <text evidence="2">The sequence shown here is derived from an EMBL/GenBank/DDBJ whole genome shotgun (WGS) entry which is preliminary data.</text>
</comment>
<sequence length="164" mass="18008">MLNILIIAWTLIVHACLASPTPPGDPRVCNFGITAHGDVTHNISLLDNGQARGAPNANKMTFTSHYFKKGVTTLVDDRGRSCGWSLPSSVLVCDSVPPEQPSTDWNVDCFGHLRWRGQDTFAVCWTGESDETNFYLWAPSPACAKVQLKVDKICVCDLIQIPPH</sequence>
<feature type="chain" id="PRO_5042614213" evidence="1">
    <location>
        <begin position="19"/>
        <end position="164"/>
    </location>
</feature>
<accession>A0AAJ0C064</accession>